<evidence type="ECO:0000256" key="1">
    <source>
        <dbReference type="ARBA" id="ARBA00004651"/>
    </source>
</evidence>
<keyword evidence="5" id="KW-0059">Arsenical resistance</keyword>
<comment type="caution">
    <text evidence="9">The sequence shown here is derived from an EMBL/GenBank/DDBJ whole genome shotgun (WGS) entry which is preliminary data.</text>
</comment>
<feature type="transmembrane region" description="Helical" evidence="8">
    <location>
        <begin position="270"/>
        <end position="298"/>
    </location>
</feature>
<feature type="transmembrane region" description="Helical" evidence="8">
    <location>
        <begin position="304"/>
        <end position="321"/>
    </location>
</feature>
<feature type="transmembrane region" description="Helical" evidence="8">
    <location>
        <begin position="328"/>
        <end position="348"/>
    </location>
</feature>
<sequence length="411" mass="42219">MLLVATLAVAIAAPRRVPEAAVAVPAAAVAVLAGLLPATAAWTETLRLAPTVGFLVAILLLAHLSDTEGIFRWAGAAMSRIAAGRPQRLLAVVFGVAALTTAVLSLDATVVLLTPVVFSTATLMRARPKPHVYACTHLANSASLLLPVSNLTNLLAYRTSGLSFAAFAVLMALPWLVVIGVEYAVFRRFFDTDLSSPARATQQPVGRPPVFAIVVLGGCLLGFATAGPLGVDPAIVAGAGAVVLLVRRLFVRTEPPVRTVWKAILEANPLFCLFVLALGIVVAAVSRHGLGALLAAVFPSGDSLVALLLAAAVAAVLANLVNNLPAALLLIPVAAGHPGLLLAVLLGVNVGPNLTYVGSLATLLWRRILRAREAGPAMGEFLRLGALTVPTALVAGVCALWLSLQLTGLGG</sequence>
<dbReference type="Proteomes" id="UP001500618">
    <property type="component" value="Unassembled WGS sequence"/>
</dbReference>
<keyword evidence="6 8" id="KW-1133">Transmembrane helix</keyword>
<dbReference type="Pfam" id="PF02040">
    <property type="entry name" value="ArsB"/>
    <property type="match status" value="1"/>
</dbReference>
<reference evidence="9 10" key="1">
    <citation type="journal article" date="2019" name="Int. J. Syst. Evol. Microbiol.">
        <title>The Global Catalogue of Microorganisms (GCM) 10K type strain sequencing project: providing services to taxonomists for standard genome sequencing and annotation.</title>
        <authorList>
            <consortium name="The Broad Institute Genomics Platform"/>
            <consortium name="The Broad Institute Genome Sequencing Center for Infectious Disease"/>
            <person name="Wu L."/>
            <person name="Ma J."/>
        </authorList>
    </citation>
    <scope>NUCLEOTIDE SEQUENCE [LARGE SCALE GENOMIC DNA]</scope>
    <source>
        <strain evidence="9 10">JCM 14718</strain>
    </source>
</reference>
<name>A0ABN2G5T2_9ACTN</name>
<evidence type="ECO:0000313" key="9">
    <source>
        <dbReference type="EMBL" id="GAA1665738.1"/>
    </source>
</evidence>
<evidence type="ECO:0000256" key="4">
    <source>
        <dbReference type="ARBA" id="ARBA00022692"/>
    </source>
</evidence>
<gene>
    <name evidence="9" type="ORF">GCM10009765_14090</name>
</gene>
<dbReference type="EMBL" id="BAAANY010000005">
    <property type="protein sequence ID" value="GAA1665738.1"/>
    <property type="molecule type" value="Genomic_DNA"/>
</dbReference>
<feature type="transmembrane region" description="Helical" evidence="8">
    <location>
        <begin position="381"/>
        <end position="404"/>
    </location>
</feature>
<feature type="transmembrane region" description="Helical" evidence="8">
    <location>
        <begin position="89"/>
        <end position="118"/>
    </location>
</feature>
<feature type="transmembrane region" description="Helical" evidence="8">
    <location>
        <begin position="164"/>
        <end position="186"/>
    </location>
</feature>
<feature type="transmembrane region" description="Helical" evidence="8">
    <location>
        <begin position="233"/>
        <end position="250"/>
    </location>
</feature>
<feature type="transmembrane region" description="Helical" evidence="8">
    <location>
        <begin position="207"/>
        <end position="227"/>
    </location>
</feature>
<accession>A0ABN2G5T2</accession>
<evidence type="ECO:0000256" key="8">
    <source>
        <dbReference type="SAM" id="Phobius"/>
    </source>
</evidence>
<feature type="transmembrane region" description="Helical" evidence="8">
    <location>
        <begin position="354"/>
        <end position="369"/>
    </location>
</feature>
<evidence type="ECO:0000313" key="10">
    <source>
        <dbReference type="Proteomes" id="UP001500618"/>
    </source>
</evidence>
<evidence type="ECO:0000256" key="5">
    <source>
        <dbReference type="ARBA" id="ARBA00022849"/>
    </source>
</evidence>
<proteinExistence type="inferred from homology"/>
<dbReference type="PANTHER" id="PTHR43302:SF5">
    <property type="entry name" value="TRANSPORTER ARSB-RELATED"/>
    <property type="match status" value="1"/>
</dbReference>
<feature type="transmembrane region" description="Helical" evidence="8">
    <location>
        <begin position="46"/>
        <end position="64"/>
    </location>
</feature>
<dbReference type="InterPro" id="IPR000802">
    <property type="entry name" value="Arsenical_pump_ArsB"/>
</dbReference>
<dbReference type="PRINTS" id="PR00758">
    <property type="entry name" value="ARSENICPUMP"/>
</dbReference>
<keyword evidence="3" id="KW-1003">Cell membrane</keyword>
<evidence type="ECO:0000256" key="7">
    <source>
        <dbReference type="ARBA" id="ARBA00023136"/>
    </source>
</evidence>
<organism evidence="9 10">
    <name type="scientific">Fodinicola feengrottensis</name>
    <dbReference type="NCBI Taxonomy" id="435914"/>
    <lineage>
        <taxon>Bacteria</taxon>
        <taxon>Bacillati</taxon>
        <taxon>Actinomycetota</taxon>
        <taxon>Actinomycetes</taxon>
        <taxon>Mycobacteriales</taxon>
        <taxon>Fodinicola</taxon>
    </lineage>
</organism>
<keyword evidence="10" id="KW-1185">Reference proteome</keyword>
<evidence type="ECO:0000256" key="3">
    <source>
        <dbReference type="ARBA" id="ARBA00022475"/>
    </source>
</evidence>
<comment type="subcellular location">
    <subcellularLocation>
        <location evidence="1">Cell membrane</location>
        <topology evidence="1">Multi-pass membrane protein</topology>
    </subcellularLocation>
</comment>
<evidence type="ECO:0000256" key="6">
    <source>
        <dbReference type="ARBA" id="ARBA00022989"/>
    </source>
</evidence>
<protein>
    <submittedName>
        <fullName evidence="9">ArsB/NhaD family transporter</fullName>
    </submittedName>
</protein>
<dbReference type="PANTHER" id="PTHR43302">
    <property type="entry name" value="TRANSPORTER ARSB-RELATED"/>
    <property type="match status" value="1"/>
</dbReference>
<comment type="similarity">
    <text evidence="2">Belongs to the ArsB family.</text>
</comment>
<keyword evidence="7 8" id="KW-0472">Membrane</keyword>
<evidence type="ECO:0000256" key="2">
    <source>
        <dbReference type="ARBA" id="ARBA00006433"/>
    </source>
</evidence>
<keyword evidence="4 8" id="KW-0812">Transmembrane</keyword>